<organism evidence="2 3">
    <name type="scientific">Aquirufa nivalisilvae</name>
    <dbReference type="NCBI Taxonomy" id="2516557"/>
    <lineage>
        <taxon>Bacteria</taxon>
        <taxon>Pseudomonadati</taxon>
        <taxon>Bacteroidota</taxon>
        <taxon>Cytophagia</taxon>
        <taxon>Cytophagales</taxon>
        <taxon>Flectobacillaceae</taxon>
        <taxon>Aquirufa</taxon>
    </lineage>
</organism>
<dbReference type="PANTHER" id="PTHR43312:SF1">
    <property type="entry name" value="NADP-DEPENDENT OXIDOREDUCTASE DOMAIN-CONTAINING PROTEIN"/>
    <property type="match status" value="1"/>
</dbReference>
<feature type="domain" description="NADP-dependent oxidoreductase" evidence="1">
    <location>
        <begin position="16"/>
        <end position="295"/>
    </location>
</feature>
<dbReference type="InterPro" id="IPR023210">
    <property type="entry name" value="NADP_OxRdtase_dom"/>
</dbReference>
<evidence type="ECO:0000313" key="3">
    <source>
        <dbReference type="Proteomes" id="UP000245468"/>
    </source>
</evidence>
<name>A0A2S2DRX9_9BACT</name>
<dbReference type="EMBL" id="CP029346">
    <property type="protein sequence ID" value="AWL08126.1"/>
    <property type="molecule type" value="Genomic_DNA"/>
</dbReference>
<evidence type="ECO:0000259" key="1">
    <source>
        <dbReference type="Pfam" id="PF00248"/>
    </source>
</evidence>
<sequence>MKYRRFGKTNWQISEVGYGMWGLAGWTGSDDNEVQKSLELSVELGCNFFDTAWGYGEGLSEQILGSLLKKHADKQLYAATKIPPKNFIWPSKSHFELKDCFPAQHIIEYTEKSLKNLGVEQIDLQQFHVWEDAWADNDDWKEAVQKLTLEGKVKHWGISVNRWEPNNCLRSLETNLFSSVQVIYNIFDQNPEDQLFPLCQKLDIGIIARVPLDEGSLTGLLDYNTTFPADDWRSTYFVPENLTSSVDHANALKPLVPANMDMPEMALRFILSNPDVGTIIPGMRKLKHVKSNIGTSDGQGLAPSLLDELKNHRWERQPTEWSQ</sequence>
<dbReference type="CDD" id="cd19086">
    <property type="entry name" value="AKR_AKR11C1"/>
    <property type="match status" value="1"/>
</dbReference>
<proteinExistence type="predicted"/>
<dbReference type="AlphaFoldDB" id="A0A2S2DRX9"/>
<dbReference type="OrthoDB" id="9773828at2"/>
<dbReference type="InterPro" id="IPR053135">
    <property type="entry name" value="AKR2_Oxidoreductase"/>
</dbReference>
<dbReference type="Pfam" id="PF00248">
    <property type="entry name" value="Aldo_ket_red"/>
    <property type="match status" value="1"/>
</dbReference>
<accession>A0A2S2DRX9</accession>
<dbReference type="KEGG" id="psez:HME7025_00243"/>
<evidence type="ECO:0000313" key="2">
    <source>
        <dbReference type="EMBL" id="AWL08126.1"/>
    </source>
</evidence>
<dbReference type="Proteomes" id="UP000245468">
    <property type="component" value="Chromosome"/>
</dbReference>
<gene>
    <name evidence="2" type="ORF">HME7025_00243</name>
</gene>
<dbReference type="PANTHER" id="PTHR43312">
    <property type="entry name" value="D-THREO-ALDOSE 1-DEHYDROGENASE"/>
    <property type="match status" value="1"/>
</dbReference>
<protein>
    <recommendedName>
        <fullName evidence="1">NADP-dependent oxidoreductase domain-containing protein</fullName>
    </recommendedName>
</protein>
<dbReference type="InterPro" id="IPR036812">
    <property type="entry name" value="NAD(P)_OxRdtase_dom_sf"/>
</dbReference>
<dbReference type="Gene3D" id="3.20.20.100">
    <property type="entry name" value="NADP-dependent oxidoreductase domain"/>
    <property type="match status" value="1"/>
</dbReference>
<keyword evidence="3" id="KW-1185">Reference proteome</keyword>
<dbReference type="SUPFAM" id="SSF51430">
    <property type="entry name" value="NAD(P)-linked oxidoreductase"/>
    <property type="match status" value="1"/>
</dbReference>
<dbReference type="RefSeq" id="WP_109321897.1">
    <property type="nucleotide sequence ID" value="NZ_CP029346.1"/>
</dbReference>
<reference evidence="3" key="1">
    <citation type="submission" date="2018-05" db="EMBL/GenBank/DDBJ databases">
        <title>Pseudarcicella sp. HME7025 Genome sequencing and assembly.</title>
        <authorList>
            <person name="Kim H."/>
            <person name="Kang H."/>
            <person name="Joh K."/>
        </authorList>
    </citation>
    <scope>NUCLEOTIDE SEQUENCE [LARGE SCALE GENOMIC DNA]</scope>
    <source>
        <strain evidence="3">HME7025</strain>
    </source>
</reference>